<accession>A0A6H1ZXB4</accession>
<reference evidence="1" key="1">
    <citation type="submission" date="2020-03" db="EMBL/GenBank/DDBJ databases">
        <title>The deep terrestrial virosphere.</title>
        <authorList>
            <person name="Holmfeldt K."/>
            <person name="Nilsson E."/>
            <person name="Simone D."/>
            <person name="Lopez-Fernandez M."/>
            <person name="Wu X."/>
            <person name="de Brujin I."/>
            <person name="Lundin D."/>
            <person name="Andersson A."/>
            <person name="Bertilsson S."/>
            <person name="Dopson M."/>
        </authorList>
    </citation>
    <scope>NUCLEOTIDE SEQUENCE</scope>
    <source>
        <strain evidence="1">TM448A02527</strain>
    </source>
</reference>
<gene>
    <name evidence="1" type="ORF">TM448A02527_0010</name>
</gene>
<proteinExistence type="predicted"/>
<evidence type="ECO:0000313" key="1">
    <source>
        <dbReference type="EMBL" id="QJA52204.1"/>
    </source>
</evidence>
<name>A0A6H1ZXB4_9ZZZZ</name>
<protein>
    <submittedName>
        <fullName evidence="1">Uncharacterized protein</fullName>
    </submittedName>
</protein>
<dbReference type="EMBL" id="MT144321">
    <property type="protein sequence ID" value="QJA52204.1"/>
    <property type="molecule type" value="Genomic_DNA"/>
</dbReference>
<dbReference type="AlphaFoldDB" id="A0A6H1ZXB4"/>
<organism evidence="1">
    <name type="scientific">viral metagenome</name>
    <dbReference type="NCBI Taxonomy" id="1070528"/>
    <lineage>
        <taxon>unclassified sequences</taxon>
        <taxon>metagenomes</taxon>
        <taxon>organismal metagenomes</taxon>
    </lineage>
</organism>
<sequence>MIIDALIDILGCHHCQCKCDQCVIARDAIRKELSGKKPSGKKPSGKECNMDTYDFYSCNKDEERLNTNNPDEAIGELLDILPGIFPDKITLYCYSRIKVEESNCNDSLNELIEYLDEEFGDPEGDPSEITDKMREAEKEFVRVVVSEYTPWACEIVHEEEIDVEEWIRKNRPEWMDKMKIVNTEIDMDDNDDK</sequence>